<dbReference type="SMART" id="SM00490">
    <property type="entry name" value="HELICc"/>
    <property type="match status" value="1"/>
</dbReference>
<dbReference type="PANTHER" id="PTHR47959:SF11">
    <property type="entry name" value="ATP-DEPENDENT RNA HELICASE DEAD BOX FAMILY"/>
    <property type="match status" value="1"/>
</dbReference>
<evidence type="ECO:0000256" key="6">
    <source>
        <dbReference type="ARBA" id="ARBA00022840"/>
    </source>
</evidence>
<feature type="domain" description="Helicase ATP-binding" evidence="13">
    <location>
        <begin position="38"/>
        <end position="212"/>
    </location>
</feature>
<dbReference type="InterPro" id="IPR027417">
    <property type="entry name" value="P-loop_NTPase"/>
</dbReference>
<evidence type="ECO:0000256" key="1">
    <source>
        <dbReference type="ARBA" id="ARBA00012552"/>
    </source>
</evidence>
<feature type="domain" description="Helicase C-terminal" evidence="14">
    <location>
        <begin position="223"/>
        <end position="394"/>
    </location>
</feature>
<dbReference type="PROSITE" id="PS00039">
    <property type="entry name" value="DEAD_ATP_HELICASE"/>
    <property type="match status" value="1"/>
</dbReference>
<dbReference type="InterPro" id="IPR044742">
    <property type="entry name" value="DEAD/DEAH_RhlB"/>
</dbReference>
<evidence type="ECO:0000259" key="15">
    <source>
        <dbReference type="PROSITE" id="PS51195"/>
    </source>
</evidence>
<evidence type="ECO:0000256" key="5">
    <source>
        <dbReference type="ARBA" id="ARBA00022806"/>
    </source>
</evidence>
<dbReference type="PROSITE" id="PS51195">
    <property type="entry name" value="Q_MOTIF"/>
    <property type="match status" value="1"/>
</dbReference>
<dbReference type="Pfam" id="PF00270">
    <property type="entry name" value="DEAD"/>
    <property type="match status" value="1"/>
</dbReference>
<evidence type="ECO:0000256" key="9">
    <source>
        <dbReference type="ARBA" id="ARBA00074363"/>
    </source>
</evidence>
<comment type="caution">
    <text evidence="16">The sequence shown here is derived from an EMBL/GenBank/DDBJ whole genome shotgun (WGS) entry which is preliminary data.</text>
</comment>
<keyword evidence="4 11" id="KW-0378">Hydrolase</keyword>
<dbReference type="GO" id="GO:0009266">
    <property type="term" value="P:response to temperature stimulus"/>
    <property type="evidence" value="ECO:0007669"/>
    <property type="project" value="UniProtKB-ARBA"/>
</dbReference>
<evidence type="ECO:0000259" key="14">
    <source>
        <dbReference type="PROSITE" id="PS51194"/>
    </source>
</evidence>
<dbReference type="InterPro" id="IPR000629">
    <property type="entry name" value="RNA-helicase_DEAD-box_CS"/>
</dbReference>
<dbReference type="GO" id="GO:0005524">
    <property type="term" value="F:ATP binding"/>
    <property type="evidence" value="ECO:0007669"/>
    <property type="project" value="UniProtKB-KW"/>
</dbReference>
<dbReference type="SMART" id="SM00487">
    <property type="entry name" value="DEXDc"/>
    <property type="match status" value="1"/>
</dbReference>
<evidence type="ECO:0000256" key="2">
    <source>
        <dbReference type="ARBA" id="ARBA00022490"/>
    </source>
</evidence>
<evidence type="ECO:0000256" key="7">
    <source>
        <dbReference type="ARBA" id="ARBA00038437"/>
    </source>
</evidence>
<keyword evidence="2" id="KW-0963">Cytoplasm</keyword>
<dbReference type="GO" id="GO:0003676">
    <property type="term" value="F:nucleic acid binding"/>
    <property type="evidence" value="ECO:0007669"/>
    <property type="project" value="InterPro"/>
</dbReference>
<name>A0A1C3E7J3_9GAMM</name>
<dbReference type="Pfam" id="PF00271">
    <property type="entry name" value="Helicase_C"/>
    <property type="match status" value="1"/>
</dbReference>
<reference evidence="16 17" key="1">
    <citation type="submission" date="2016-05" db="EMBL/GenBank/DDBJ databases">
        <title>Genomic Taxonomy of the Vibrionaceae.</title>
        <authorList>
            <person name="Gomez-Gil B."/>
            <person name="Enciso-Ibarra J."/>
        </authorList>
    </citation>
    <scope>NUCLEOTIDE SEQUENCE [LARGE SCALE GENOMIC DNA]</scope>
    <source>
        <strain evidence="16 17">CAIM 1920</strain>
    </source>
</reference>
<organism evidence="16 17">
    <name type="scientific">Veronia pacifica</name>
    <dbReference type="NCBI Taxonomy" id="1080227"/>
    <lineage>
        <taxon>Bacteria</taxon>
        <taxon>Pseudomonadati</taxon>
        <taxon>Pseudomonadota</taxon>
        <taxon>Gammaproteobacteria</taxon>
        <taxon>Vibrionales</taxon>
        <taxon>Vibrionaceae</taxon>
        <taxon>Veronia</taxon>
    </lineage>
</organism>
<dbReference type="InterPro" id="IPR011545">
    <property type="entry name" value="DEAD/DEAH_box_helicase_dom"/>
</dbReference>
<dbReference type="RefSeq" id="WP_068905590.1">
    <property type="nucleotide sequence ID" value="NZ_JBHUIF010000009.1"/>
</dbReference>
<dbReference type="InterPro" id="IPR050079">
    <property type="entry name" value="DEAD_box_RNA_helicase"/>
</dbReference>
<dbReference type="InterPro" id="IPR014001">
    <property type="entry name" value="Helicase_ATP-bd"/>
</dbReference>
<dbReference type="GO" id="GO:0016787">
    <property type="term" value="F:hydrolase activity"/>
    <property type="evidence" value="ECO:0007669"/>
    <property type="project" value="UniProtKB-KW"/>
</dbReference>
<dbReference type="GO" id="GO:0042255">
    <property type="term" value="P:ribosome assembly"/>
    <property type="evidence" value="ECO:0007669"/>
    <property type="project" value="UniProtKB-ARBA"/>
</dbReference>
<dbReference type="GO" id="GO:0003724">
    <property type="term" value="F:RNA helicase activity"/>
    <property type="evidence" value="ECO:0007669"/>
    <property type="project" value="UniProtKB-EC"/>
</dbReference>
<evidence type="ECO:0000256" key="10">
    <source>
        <dbReference type="PROSITE-ProRule" id="PRU00552"/>
    </source>
</evidence>
<dbReference type="GO" id="GO:0005829">
    <property type="term" value="C:cytosol"/>
    <property type="evidence" value="ECO:0007669"/>
    <property type="project" value="TreeGrafter"/>
</dbReference>
<accession>A0A1C3E7J3</accession>
<dbReference type="InterPro" id="IPR001650">
    <property type="entry name" value="Helicase_C-like"/>
</dbReference>
<evidence type="ECO:0000256" key="12">
    <source>
        <dbReference type="SAM" id="MobiDB-lite"/>
    </source>
</evidence>
<sequence length="469" mass="52252">MTHSNLSLFSQLGLSSPIINAVTELGYTAPTPIQEKAIPVILQGKNLLAAAQTGTGKTASFILPILEQLSGSETRRKKRVRALILTPTRELAIQVEENIALYSKHLPLTSLAMYGGSRIDHQKQRLIEGVDVLVATPGRLLDMMSQRAVHFDELEMLVLDEADRMLDMGFIEDINKIMERLPAERQNLLFSATLSQQVRFLAKTAIDKPVEISVTADNTVEPQIEQWLTTVDKDKKSALLSHMITENQWQQALIFIETKHGAAKLVTQLEKRGIKAESFHSGRSQAVREQLLADFKSGAIQFIVATGIAARGIDIDELSRVVNYDLPFPADDYVHRIGRTGRAGAKGEAISFVSKDDFKNLCAIESRIGHLIERREIEGFAPRKPVPVSILNYVPKNKRESGTDKNRISQNHKTPKTDNKPHKGSKKPSSRSSQRNDYKPASVNKKPAQREAGRQPDNNNPWGNLKPKK</sequence>
<feature type="compositionally biased region" description="Basic and acidic residues" evidence="12">
    <location>
        <begin position="397"/>
        <end position="407"/>
    </location>
</feature>
<keyword evidence="5 11" id="KW-0347">Helicase</keyword>
<evidence type="ECO:0000256" key="8">
    <source>
        <dbReference type="ARBA" id="ARBA00047984"/>
    </source>
</evidence>
<comment type="catalytic activity">
    <reaction evidence="8">
        <text>ATP + H2O = ADP + phosphate + H(+)</text>
        <dbReference type="Rhea" id="RHEA:13065"/>
        <dbReference type="ChEBI" id="CHEBI:15377"/>
        <dbReference type="ChEBI" id="CHEBI:15378"/>
        <dbReference type="ChEBI" id="CHEBI:30616"/>
        <dbReference type="ChEBI" id="CHEBI:43474"/>
        <dbReference type="ChEBI" id="CHEBI:456216"/>
        <dbReference type="EC" id="3.6.4.13"/>
    </reaction>
</comment>
<dbReference type="EMBL" id="LYBM01000074">
    <property type="protein sequence ID" value="ODA29228.1"/>
    <property type="molecule type" value="Genomic_DNA"/>
</dbReference>
<gene>
    <name evidence="16" type="ORF">A8L45_22500</name>
</gene>
<evidence type="ECO:0000256" key="11">
    <source>
        <dbReference type="RuleBase" id="RU000492"/>
    </source>
</evidence>
<evidence type="ECO:0000313" key="17">
    <source>
        <dbReference type="Proteomes" id="UP000094936"/>
    </source>
</evidence>
<evidence type="ECO:0000256" key="3">
    <source>
        <dbReference type="ARBA" id="ARBA00022741"/>
    </source>
</evidence>
<feature type="domain" description="DEAD-box RNA helicase Q" evidence="15">
    <location>
        <begin position="7"/>
        <end position="35"/>
    </location>
</feature>
<dbReference type="Proteomes" id="UP000094936">
    <property type="component" value="Unassembled WGS sequence"/>
</dbReference>
<dbReference type="FunFam" id="3.40.50.300:FF:000108">
    <property type="entry name" value="ATP-dependent RNA helicase RhlE"/>
    <property type="match status" value="1"/>
</dbReference>
<proteinExistence type="inferred from homology"/>
<dbReference type="OrthoDB" id="9805696at2"/>
<comment type="similarity">
    <text evidence="7 11">Belongs to the DEAD box helicase family.</text>
</comment>
<dbReference type="PROSITE" id="PS51192">
    <property type="entry name" value="HELICASE_ATP_BIND_1"/>
    <property type="match status" value="1"/>
</dbReference>
<evidence type="ECO:0000256" key="4">
    <source>
        <dbReference type="ARBA" id="ARBA00022801"/>
    </source>
</evidence>
<keyword evidence="6 11" id="KW-0067">ATP-binding</keyword>
<evidence type="ECO:0000259" key="13">
    <source>
        <dbReference type="PROSITE" id="PS51192"/>
    </source>
</evidence>
<feature type="short sequence motif" description="Q motif" evidence="10">
    <location>
        <begin position="7"/>
        <end position="35"/>
    </location>
</feature>
<dbReference type="InterPro" id="IPR014014">
    <property type="entry name" value="RNA_helicase_DEAD_Q_motif"/>
</dbReference>
<keyword evidence="17" id="KW-1185">Reference proteome</keyword>
<dbReference type="PANTHER" id="PTHR47959">
    <property type="entry name" value="ATP-DEPENDENT RNA HELICASE RHLE-RELATED"/>
    <property type="match status" value="1"/>
</dbReference>
<keyword evidence="3 11" id="KW-0547">Nucleotide-binding</keyword>
<dbReference type="Gene3D" id="3.40.50.300">
    <property type="entry name" value="P-loop containing nucleotide triphosphate hydrolases"/>
    <property type="match status" value="2"/>
</dbReference>
<dbReference type="CDD" id="cd18787">
    <property type="entry name" value="SF2_C_DEAD"/>
    <property type="match status" value="1"/>
</dbReference>
<dbReference type="AlphaFoldDB" id="A0A1C3E7J3"/>
<evidence type="ECO:0000313" key="16">
    <source>
        <dbReference type="EMBL" id="ODA29228.1"/>
    </source>
</evidence>
<dbReference type="PROSITE" id="PS51194">
    <property type="entry name" value="HELICASE_CTER"/>
    <property type="match status" value="1"/>
</dbReference>
<dbReference type="CDD" id="cd00268">
    <property type="entry name" value="DEADc"/>
    <property type="match status" value="1"/>
</dbReference>
<feature type="region of interest" description="Disordered" evidence="12">
    <location>
        <begin position="392"/>
        <end position="469"/>
    </location>
</feature>
<protein>
    <recommendedName>
        <fullName evidence="9">DEAD-box ATP-dependent RNA helicase RhpA</fullName>
        <ecNumber evidence="1">3.6.4.13</ecNumber>
    </recommendedName>
</protein>
<dbReference type="SUPFAM" id="SSF52540">
    <property type="entry name" value="P-loop containing nucleoside triphosphate hydrolases"/>
    <property type="match status" value="1"/>
</dbReference>
<dbReference type="STRING" id="1080227.A8L45_22500"/>
<dbReference type="EC" id="3.6.4.13" evidence="1"/>